<evidence type="ECO:0000256" key="3">
    <source>
        <dbReference type="ARBA" id="ARBA00022475"/>
    </source>
</evidence>
<dbReference type="RefSeq" id="WP_350786975.1">
    <property type="nucleotide sequence ID" value="NZ_JBEPEK010000354.1"/>
</dbReference>
<dbReference type="EMBL" id="JBEPEK010000354">
    <property type="protein sequence ID" value="MER7184661.1"/>
    <property type="molecule type" value="Genomic_DNA"/>
</dbReference>
<keyword evidence="12" id="KW-1185">Reference proteome</keyword>
<evidence type="ECO:0000256" key="7">
    <source>
        <dbReference type="ARBA" id="ARBA00023251"/>
    </source>
</evidence>
<keyword evidence="2" id="KW-0813">Transport</keyword>
<feature type="transmembrane region" description="Helical" evidence="9">
    <location>
        <begin position="335"/>
        <end position="358"/>
    </location>
</feature>
<comment type="caution">
    <text evidence="11">The sequence shown here is derived from an EMBL/GenBank/DDBJ whole genome shotgun (WGS) entry which is preliminary data.</text>
</comment>
<feature type="region of interest" description="Disordered" evidence="8">
    <location>
        <begin position="469"/>
        <end position="500"/>
    </location>
</feature>
<feature type="transmembrane region" description="Helical" evidence="9">
    <location>
        <begin position="410"/>
        <end position="427"/>
    </location>
</feature>
<dbReference type="CDD" id="cd17321">
    <property type="entry name" value="MFS_MMR_MDR_like"/>
    <property type="match status" value="1"/>
</dbReference>
<feature type="transmembrane region" description="Helical" evidence="9">
    <location>
        <begin position="271"/>
        <end position="292"/>
    </location>
</feature>
<evidence type="ECO:0000256" key="6">
    <source>
        <dbReference type="ARBA" id="ARBA00023136"/>
    </source>
</evidence>
<dbReference type="Gene3D" id="1.20.1250.20">
    <property type="entry name" value="MFS general substrate transporter like domains"/>
    <property type="match status" value="1"/>
</dbReference>
<evidence type="ECO:0000313" key="11">
    <source>
        <dbReference type="EMBL" id="MER7184661.1"/>
    </source>
</evidence>
<feature type="transmembrane region" description="Helical" evidence="9">
    <location>
        <begin position="447"/>
        <end position="465"/>
    </location>
</feature>
<evidence type="ECO:0000256" key="8">
    <source>
        <dbReference type="SAM" id="MobiDB-lite"/>
    </source>
</evidence>
<evidence type="ECO:0000256" key="5">
    <source>
        <dbReference type="ARBA" id="ARBA00022989"/>
    </source>
</evidence>
<evidence type="ECO:0000256" key="4">
    <source>
        <dbReference type="ARBA" id="ARBA00022692"/>
    </source>
</evidence>
<dbReference type="InterPro" id="IPR036259">
    <property type="entry name" value="MFS_trans_sf"/>
</dbReference>
<dbReference type="PANTHER" id="PTHR42718">
    <property type="entry name" value="MAJOR FACILITATOR SUPERFAMILY MULTIDRUG TRANSPORTER MFSC"/>
    <property type="match status" value="1"/>
</dbReference>
<evidence type="ECO:0000256" key="9">
    <source>
        <dbReference type="SAM" id="Phobius"/>
    </source>
</evidence>
<feature type="transmembrane region" description="Helical" evidence="9">
    <location>
        <begin position="50"/>
        <end position="69"/>
    </location>
</feature>
<keyword evidence="4 9" id="KW-0812">Transmembrane</keyword>
<proteinExistence type="predicted"/>
<dbReference type="PROSITE" id="PS50850">
    <property type="entry name" value="MFS"/>
    <property type="match status" value="1"/>
</dbReference>
<feature type="transmembrane region" description="Helical" evidence="9">
    <location>
        <begin position="304"/>
        <end position="323"/>
    </location>
</feature>
<feature type="transmembrane region" description="Helical" evidence="9">
    <location>
        <begin position="110"/>
        <end position="129"/>
    </location>
</feature>
<gene>
    <name evidence="11" type="ORF">ABT404_35240</name>
</gene>
<feature type="transmembrane region" description="Helical" evidence="9">
    <location>
        <begin position="81"/>
        <end position="98"/>
    </location>
</feature>
<evidence type="ECO:0000256" key="2">
    <source>
        <dbReference type="ARBA" id="ARBA00022448"/>
    </source>
</evidence>
<keyword evidence="3" id="KW-1003">Cell membrane</keyword>
<keyword evidence="7" id="KW-0046">Antibiotic resistance</keyword>
<evidence type="ECO:0000313" key="12">
    <source>
        <dbReference type="Proteomes" id="UP001474181"/>
    </source>
</evidence>
<dbReference type="InterPro" id="IPR011701">
    <property type="entry name" value="MFS"/>
</dbReference>
<accession>A0ABV1X6L5</accession>
<keyword evidence="6 9" id="KW-0472">Membrane</keyword>
<feature type="transmembrane region" description="Helical" evidence="9">
    <location>
        <begin position="229"/>
        <end position="251"/>
    </location>
</feature>
<sequence>MVAAPDQVRRRLGLRLALLAFAQLIATIDVNIVFIALPDIGRELGFDAQSLQWVVSAYVVGLGGFLLLGGRAVDRFGPRRMFSLAMALYALSSLVGGLSSDQGLLVAARFVQGLGGALVTPATLKLIYLNFAEGGERNRAVGVWGAAGGAGLSVGALLGGVLTNYLGWSWVFFVNVPLALIAAAAAPRVLVADPPSATKDKKFDLLGAPVATAGLTLVVFGLVSGPDKGWGTFAGAGTVAVGAVLLVLFVVLEARTRDPLVPLRMFGNRNLLTTMIVIFVFQGALSYTYYLFTTYLQNGLGYDALDAGLAFVPATAVSMFSALKVTPKVIGKWGVRTAVVSGVLLTAIGLAGVSASLTDGGSYGWMLPGALVWGLGGGLGFPPMFVAAAQGVPPAEQGVASGLVSTFRQVGGAMGLAVLVAVANAGLDIRAGAHPPVSDVIDGLRVSGWVAAALTALSALAALALRKPAPAPAPAPVPEPEPDTAQDSAESSVFRPANGN</sequence>
<dbReference type="SUPFAM" id="SSF103473">
    <property type="entry name" value="MFS general substrate transporter"/>
    <property type="match status" value="1"/>
</dbReference>
<protein>
    <submittedName>
        <fullName evidence="11">MFS transporter</fullName>
    </submittedName>
</protein>
<feature type="transmembrane region" description="Helical" evidence="9">
    <location>
        <begin position="370"/>
        <end position="389"/>
    </location>
</feature>
<dbReference type="Pfam" id="PF07690">
    <property type="entry name" value="MFS_1"/>
    <property type="match status" value="1"/>
</dbReference>
<feature type="transmembrane region" description="Helical" evidence="9">
    <location>
        <begin position="168"/>
        <end position="191"/>
    </location>
</feature>
<organism evidence="11 12">
    <name type="scientific">Streptomyces hyaluromycini</name>
    <dbReference type="NCBI Taxonomy" id="1377993"/>
    <lineage>
        <taxon>Bacteria</taxon>
        <taxon>Bacillati</taxon>
        <taxon>Actinomycetota</taxon>
        <taxon>Actinomycetes</taxon>
        <taxon>Kitasatosporales</taxon>
        <taxon>Streptomycetaceae</taxon>
        <taxon>Streptomyces</taxon>
    </lineage>
</organism>
<evidence type="ECO:0000259" key="10">
    <source>
        <dbReference type="PROSITE" id="PS50850"/>
    </source>
</evidence>
<dbReference type="PANTHER" id="PTHR42718:SF46">
    <property type="entry name" value="BLR6921 PROTEIN"/>
    <property type="match status" value="1"/>
</dbReference>
<evidence type="ECO:0000256" key="1">
    <source>
        <dbReference type="ARBA" id="ARBA00004651"/>
    </source>
</evidence>
<dbReference type="InterPro" id="IPR020846">
    <property type="entry name" value="MFS_dom"/>
</dbReference>
<keyword evidence="5 9" id="KW-1133">Transmembrane helix</keyword>
<comment type="subcellular location">
    <subcellularLocation>
        <location evidence="1">Cell membrane</location>
        <topology evidence="1">Multi-pass membrane protein</topology>
    </subcellularLocation>
</comment>
<name>A0ABV1X6L5_9ACTN</name>
<feature type="transmembrane region" description="Helical" evidence="9">
    <location>
        <begin position="141"/>
        <end position="162"/>
    </location>
</feature>
<feature type="transmembrane region" description="Helical" evidence="9">
    <location>
        <begin position="12"/>
        <end position="38"/>
    </location>
</feature>
<dbReference type="Proteomes" id="UP001474181">
    <property type="component" value="Unassembled WGS sequence"/>
</dbReference>
<reference evidence="11 12" key="1">
    <citation type="submission" date="2024-06" db="EMBL/GenBank/DDBJ databases">
        <title>The Natural Products Discovery Center: Release of the First 8490 Sequenced Strains for Exploring Actinobacteria Biosynthetic Diversity.</title>
        <authorList>
            <person name="Kalkreuter E."/>
            <person name="Kautsar S.A."/>
            <person name="Yang D."/>
            <person name="Bader C.D."/>
            <person name="Teijaro C.N."/>
            <person name="Fluegel L."/>
            <person name="Davis C.M."/>
            <person name="Simpson J.R."/>
            <person name="Lauterbach L."/>
            <person name="Steele A.D."/>
            <person name="Gui C."/>
            <person name="Meng S."/>
            <person name="Li G."/>
            <person name="Viehrig K."/>
            <person name="Ye F."/>
            <person name="Su P."/>
            <person name="Kiefer A.F."/>
            <person name="Nichols A."/>
            <person name="Cepeda A.J."/>
            <person name="Yan W."/>
            <person name="Fan B."/>
            <person name="Jiang Y."/>
            <person name="Adhikari A."/>
            <person name="Zheng C.-J."/>
            <person name="Schuster L."/>
            <person name="Cowan T.M."/>
            <person name="Smanski M.J."/>
            <person name="Chevrette M.G."/>
            <person name="De Carvalho L.P.S."/>
            <person name="Shen B."/>
        </authorList>
    </citation>
    <scope>NUCLEOTIDE SEQUENCE [LARGE SCALE GENOMIC DNA]</scope>
    <source>
        <strain evidence="11 12">NPDC000234</strain>
    </source>
</reference>
<feature type="domain" description="Major facilitator superfamily (MFS) profile" evidence="10">
    <location>
        <begin position="15"/>
        <end position="470"/>
    </location>
</feature>
<dbReference type="Gene3D" id="1.20.1720.10">
    <property type="entry name" value="Multidrug resistance protein D"/>
    <property type="match status" value="1"/>
</dbReference>
<feature type="compositionally biased region" description="Pro residues" evidence="8">
    <location>
        <begin position="469"/>
        <end position="479"/>
    </location>
</feature>
<feature type="transmembrane region" description="Helical" evidence="9">
    <location>
        <begin position="203"/>
        <end position="223"/>
    </location>
</feature>